<evidence type="ECO:0000256" key="2">
    <source>
        <dbReference type="ARBA" id="ARBA00022801"/>
    </source>
</evidence>
<protein>
    <recommendedName>
        <fullName evidence="7">ATP-dependent RNA helicase</fullName>
        <ecNumber evidence="7">3.6.4.13</ecNumber>
    </recommendedName>
</protein>
<dbReference type="SMART" id="SM00487">
    <property type="entry name" value="DEXDc"/>
    <property type="match status" value="1"/>
</dbReference>
<comment type="similarity">
    <text evidence="6">Belongs to the DEAD box helicase family.</text>
</comment>
<dbReference type="GO" id="GO:0003724">
    <property type="term" value="F:RNA helicase activity"/>
    <property type="evidence" value="ECO:0007669"/>
    <property type="project" value="UniProtKB-EC"/>
</dbReference>
<proteinExistence type="inferred from homology"/>
<dbReference type="CDD" id="cd18787">
    <property type="entry name" value="SF2_C_DEAD"/>
    <property type="match status" value="1"/>
</dbReference>
<evidence type="ECO:0000313" key="12">
    <source>
        <dbReference type="Proteomes" id="UP000294933"/>
    </source>
</evidence>
<feature type="domain" description="Helicase C-terminal" evidence="10">
    <location>
        <begin position="293"/>
        <end position="450"/>
    </location>
</feature>
<evidence type="ECO:0000256" key="8">
    <source>
        <dbReference type="SAM" id="MobiDB-lite"/>
    </source>
</evidence>
<keyword evidence="1 6" id="KW-0547">Nucleotide-binding</keyword>
<evidence type="ECO:0000256" key="3">
    <source>
        <dbReference type="ARBA" id="ARBA00022806"/>
    </source>
</evidence>
<reference evidence="11 12" key="1">
    <citation type="submission" date="2018-06" db="EMBL/GenBank/DDBJ databases">
        <title>A transcriptomic atlas of mushroom development highlights an independent origin of complex multicellularity.</title>
        <authorList>
            <consortium name="DOE Joint Genome Institute"/>
            <person name="Krizsan K."/>
            <person name="Almasi E."/>
            <person name="Merenyi Z."/>
            <person name="Sahu N."/>
            <person name="Viragh M."/>
            <person name="Koszo T."/>
            <person name="Mondo S."/>
            <person name="Kiss B."/>
            <person name="Balint B."/>
            <person name="Kues U."/>
            <person name="Barry K."/>
            <person name="Hegedus J.C."/>
            <person name="Henrissat B."/>
            <person name="Johnson J."/>
            <person name="Lipzen A."/>
            <person name="Ohm R."/>
            <person name="Nagy I."/>
            <person name="Pangilinan J."/>
            <person name="Yan J."/>
            <person name="Xiong Y."/>
            <person name="Grigoriev I.V."/>
            <person name="Hibbett D.S."/>
            <person name="Nagy L.G."/>
        </authorList>
    </citation>
    <scope>NUCLEOTIDE SEQUENCE [LARGE SCALE GENOMIC DNA]</scope>
    <source>
        <strain evidence="11 12">SZMC22713</strain>
    </source>
</reference>
<dbReference type="InterPro" id="IPR001650">
    <property type="entry name" value="Helicase_C-like"/>
</dbReference>
<comment type="domain">
    <text evidence="7">The Q motif is unique to and characteristic of the DEAD box family of RNA helicases and controls ATP binding and hydrolysis.</text>
</comment>
<dbReference type="InterPro" id="IPR014001">
    <property type="entry name" value="Helicase_ATP-bd"/>
</dbReference>
<comment type="catalytic activity">
    <reaction evidence="7">
        <text>ATP + H2O = ADP + phosphate + H(+)</text>
        <dbReference type="Rhea" id="RHEA:13065"/>
        <dbReference type="ChEBI" id="CHEBI:15377"/>
        <dbReference type="ChEBI" id="CHEBI:15378"/>
        <dbReference type="ChEBI" id="CHEBI:30616"/>
        <dbReference type="ChEBI" id="CHEBI:43474"/>
        <dbReference type="ChEBI" id="CHEBI:456216"/>
        <dbReference type="EC" id="3.6.4.13"/>
    </reaction>
</comment>
<keyword evidence="4 6" id="KW-0067">ATP-binding</keyword>
<dbReference type="VEuPathDB" id="FungiDB:BD410DRAFT_725047"/>
<dbReference type="Proteomes" id="UP000294933">
    <property type="component" value="Unassembled WGS sequence"/>
</dbReference>
<dbReference type="PROSITE" id="PS00039">
    <property type="entry name" value="DEAD_ATP_HELICASE"/>
    <property type="match status" value="1"/>
</dbReference>
<evidence type="ECO:0000259" key="10">
    <source>
        <dbReference type="PROSITE" id="PS51194"/>
    </source>
</evidence>
<evidence type="ECO:0000313" key="11">
    <source>
        <dbReference type="EMBL" id="TDL20953.1"/>
    </source>
</evidence>
<comment type="function">
    <text evidence="7">RNA helicase.</text>
</comment>
<dbReference type="EMBL" id="ML170184">
    <property type="protein sequence ID" value="TDL20953.1"/>
    <property type="molecule type" value="Genomic_DNA"/>
</dbReference>
<dbReference type="Pfam" id="PF00271">
    <property type="entry name" value="Helicase_C"/>
    <property type="match status" value="1"/>
</dbReference>
<evidence type="ECO:0000256" key="7">
    <source>
        <dbReference type="RuleBase" id="RU365068"/>
    </source>
</evidence>
<name>A0A4Y7PZY0_9AGAM</name>
<dbReference type="PROSITE" id="PS51192">
    <property type="entry name" value="HELICASE_ATP_BIND_1"/>
    <property type="match status" value="1"/>
</dbReference>
<dbReference type="EC" id="3.6.4.13" evidence="7"/>
<feature type="region of interest" description="Disordered" evidence="8">
    <location>
        <begin position="1"/>
        <end position="35"/>
    </location>
</feature>
<sequence length="554" mass="60875">MSAQAALARKPQEVREIARDPQPRPASPPVIPSAPVAGNNTFSALRFSDLATQGRISQKLANNIPHEFCTEVQAATIDTSLSGRDILARAKTGTGKTLSFLLPSVELLSRVVPTPSRGKISILVISPTRELAQQIAKEAEVLMKDLPYKVQTVFGGTNINTEKRRLLQERCDVLVATPGRLVDHIQNSGLRDQLNGLRTLVLDEADRLLDAGFRRELVSIIEALPNNRTQRRQTLLYSATVSAEVKKIATLALLPDHQYISTISEDEENTHQHVKQEYIVAPFSDTYAITAKYLTEAIGQSRAAGEDEKIIVFLPTARSASLMYELVRRNWISRPPESFFPVPVLQIHSRMSQPARMRATEDFRKLPSAVLFSSDVTARGMDFQGIGYVVQVGVPANAEQYIHRLGRTARVGREGQGLLIISPDERFFLRQKEVRDLPLVEHPQSNTLIGPALDPWRQLTASAMSRVPEVLKAQTYSAFLGYYKTFSKGTGWSAAQLVAIANEFALRVLLYRSTNGKPPGLLAKTVGMMGLRGTPGLNVVKALEGGDGSIGGGR</sequence>
<dbReference type="AlphaFoldDB" id="A0A4Y7PZY0"/>
<dbReference type="GO" id="GO:0005524">
    <property type="term" value="F:ATP binding"/>
    <property type="evidence" value="ECO:0007669"/>
    <property type="project" value="UniProtKB-UniRule"/>
</dbReference>
<dbReference type="InterPro" id="IPR011545">
    <property type="entry name" value="DEAD/DEAH_box_helicase_dom"/>
</dbReference>
<dbReference type="GO" id="GO:0003723">
    <property type="term" value="F:RNA binding"/>
    <property type="evidence" value="ECO:0007669"/>
    <property type="project" value="UniProtKB-UniRule"/>
</dbReference>
<evidence type="ECO:0000256" key="6">
    <source>
        <dbReference type="RuleBase" id="RU000492"/>
    </source>
</evidence>
<dbReference type="PROSITE" id="PS51194">
    <property type="entry name" value="HELICASE_CTER"/>
    <property type="match status" value="1"/>
</dbReference>
<organism evidence="11 12">
    <name type="scientific">Rickenella mellea</name>
    <dbReference type="NCBI Taxonomy" id="50990"/>
    <lineage>
        <taxon>Eukaryota</taxon>
        <taxon>Fungi</taxon>
        <taxon>Dikarya</taxon>
        <taxon>Basidiomycota</taxon>
        <taxon>Agaricomycotina</taxon>
        <taxon>Agaricomycetes</taxon>
        <taxon>Hymenochaetales</taxon>
        <taxon>Rickenellaceae</taxon>
        <taxon>Rickenella</taxon>
    </lineage>
</organism>
<dbReference type="InterPro" id="IPR027417">
    <property type="entry name" value="P-loop_NTPase"/>
</dbReference>
<evidence type="ECO:0000256" key="5">
    <source>
        <dbReference type="ARBA" id="ARBA00022884"/>
    </source>
</evidence>
<accession>A0A4Y7PZY0</accession>
<dbReference type="SUPFAM" id="SSF52540">
    <property type="entry name" value="P-loop containing nucleoside triphosphate hydrolases"/>
    <property type="match status" value="2"/>
</dbReference>
<keyword evidence="2 6" id="KW-0378">Hydrolase</keyword>
<feature type="compositionally biased region" description="Basic and acidic residues" evidence="8">
    <location>
        <begin position="10"/>
        <end position="22"/>
    </location>
</feature>
<dbReference type="SMART" id="SM00490">
    <property type="entry name" value="HELICc"/>
    <property type="match status" value="1"/>
</dbReference>
<dbReference type="STRING" id="50990.A0A4Y7PZY0"/>
<dbReference type="Gene3D" id="3.40.50.300">
    <property type="entry name" value="P-loop containing nucleotide triphosphate hydrolases"/>
    <property type="match status" value="2"/>
</dbReference>
<evidence type="ECO:0000259" key="9">
    <source>
        <dbReference type="PROSITE" id="PS51192"/>
    </source>
</evidence>
<dbReference type="OrthoDB" id="193716at2759"/>
<dbReference type="Pfam" id="PF00270">
    <property type="entry name" value="DEAD"/>
    <property type="match status" value="1"/>
</dbReference>
<feature type="domain" description="Helicase ATP-binding" evidence="9">
    <location>
        <begin position="77"/>
        <end position="259"/>
    </location>
</feature>
<dbReference type="PANTHER" id="PTHR24031">
    <property type="entry name" value="RNA HELICASE"/>
    <property type="match status" value="1"/>
</dbReference>
<evidence type="ECO:0000256" key="4">
    <source>
        <dbReference type="ARBA" id="ARBA00022840"/>
    </source>
</evidence>
<gene>
    <name evidence="11" type="ORF">BD410DRAFT_725047</name>
</gene>
<keyword evidence="12" id="KW-1185">Reference proteome</keyword>
<evidence type="ECO:0000256" key="1">
    <source>
        <dbReference type="ARBA" id="ARBA00022741"/>
    </source>
</evidence>
<dbReference type="GO" id="GO:0016787">
    <property type="term" value="F:hydrolase activity"/>
    <property type="evidence" value="ECO:0007669"/>
    <property type="project" value="UniProtKB-KW"/>
</dbReference>
<dbReference type="InterPro" id="IPR000629">
    <property type="entry name" value="RNA-helicase_DEAD-box_CS"/>
</dbReference>
<keyword evidence="3 6" id="KW-0347">Helicase</keyword>
<keyword evidence="5 7" id="KW-0694">RNA-binding</keyword>
<feature type="compositionally biased region" description="Pro residues" evidence="8">
    <location>
        <begin position="23"/>
        <end position="32"/>
    </location>
</feature>